<accession>A0ABZ2AN81</accession>
<organism evidence="3 4">
    <name type="scientific">Metamycoplasma gateae</name>
    <dbReference type="NCBI Taxonomy" id="35769"/>
    <lineage>
        <taxon>Bacteria</taxon>
        <taxon>Bacillati</taxon>
        <taxon>Mycoplasmatota</taxon>
        <taxon>Mycoplasmoidales</taxon>
        <taxon>Metamycoplasmataceae</taxon>
        <taxon>Metamycoplasma</taxon>
    </lineage>
</organism>
<feature type="region of interest" description="Disordered" evidence="1">
    <location>
        <begin position="33"/>
        <end position="57"/>
    </location>
</feature>
<dbReference type="EMBL" id="CP143578">
    <property type="protein sequence ID" value="WVN21606.1"/>
    <property type="molecule type" value="Genomic_DNA"/>
</dbReference>
<evidence type="ECO:0000256" key="1">
    <source>
        <dbReference type="SAM" id="MobiDB-lite"/>
    </source>
</evidence>
<dbReference type="PROSITE" id="PS51257">
    <property type="entry name" value="PROKAR_LIPOPROTEIN"/>
    <property type="match status" value="1"/>
</dbReference>
<evidence type="ECO:0000313" key="3">
    <source>
        <dbReference type="EMBL" id="WVN21606.1"/>
    </source>
</evidence>
<name>A0ABZ2AN81_9BACT</name>
<evidence type="ECO:0000256" key="2">
    <source>
        <dbReference type="SAM" id="SignalP"/>
    </source>
</evidence>
<feature type="chain" id="PRO_5046252639" description="Lipoprotein" evidence="2">
    <location>
        <begin position="23"/>
        <end position="188"/>
    </location>
</feature>
<evidence type="ECO:0000313" key="4">
    <source>
        <dbReference type="Proteomes" id="UP001431935"/>
    </source>
</evidence>
<keyword evidence="2" id="KW-0732">Signal</keyword>
<evidence type="ECO:0008006" key="5">
    <source>
        <dbReference type="Google" id="ProtNLM"/>
    </source>
</evidence>
<dbReference type="RefSeq" id="WP_330463637.1">
    <property type="nucleotide sequence ID" value="NZ_CP143578.1"/>
</dbReference>
<gene>
    <name evidence="3" type="ORF">V2E26_01270</name>
</gene>
<keyword evidence="4" id="KW-1185">Reference proteome</keyword>
<protein>
    <recommendedName>
        <fullName evidence="5">Lipoprotein</fullName>
    </recommendedName>
</protein>
<sequence>MKKRKLMISLGSIIGVATPLFVASCGNNDKKQLIDEKEETSSSTTGKSETTTNSGFLSSSQLQEVKESFLFNLTPAGQLLSYEERMEIIKKIRKDSYPQDSGVSSQSITPEYTFNRVQQNEQFKKYFNFVSVEGKKFGYLNGHKLEMEFVVEDNIKHKTAIRYVLRCPDKIYKGRMAVEAEEYIYLDE</sequence>
<feature type="compositionally biased region" description="Low complexity" evidence="1">
    <location>
        <begin position="41"/>
        <end position="52"/>
    </location>
</feature>
<reference evidence="3" key="1">
    <citation type="submission" date="2024-01" db="EMBL/GenBank/DDBJ databases">
        <title>Complete genome sequence of Mycoplasma gateae strain 3700.</title>
        <authorList>
            <person name="Spergser J."/>
        </authorList>
    </citation>
    <scope>NUCLEOTIDE SEQUENCE [LARGE SCALE GENOMIC DNA]</scope>
    <source>
        <strain evidence="3">3700</strain>
    </source>
</reference>
<dbReference type="Proteomes" id="UP001431935">
    <property type="component" value="Chromosome"/>
</dbReference>
<proteinExistence type="predicted"/>
<feature type="signal peptide" evidence="2">
    <location>
        <begin position="1"/>
        <end position="22"/>
    </location>
</feature>